<keyword evidence="2" id="KW-0805">Transcription regulation</keyword>
<feature type="region of interest" description="Disordered" evidence="6">
    <location>
        <begin position="181"/>
        <end position="203"/>
    </location>
</feature>
<dbReference type="EMBL" id="KV460270">
    <property type="protein sequence ID" value="OBT92256.1"/>
    <property type="molecule type" value="Genomic_DNA"/>
</dbReference>
<evidence type="ECO:0000313" key="9">
    <source>
        <dbReference type="Proteomes" id="UP000091956"/>
    </source>
</evidence>
<dbReference type="PANTHER" id="PTHR15741:SF27">
    <property type="entry name" value="TRANSCRIPTION FACTOR AP-4"/>
    <property type="match status" value="1"/>
</dbReference>
<feature type="compositionally biased region" description="Polar residues" evidence="6">
    <location>
        <begin position="278"/>
        <end position="292"/>
    </location>
</feature>
<evidence type="ECO:0000256" key="1">
    <source>
        <dbReference type="ARBA" id="ARBA00004123"/>
    </source>
</evidence>
<dbReference type="PROSITE" id="PS50888">
    <property type="entry name" value="BHLH"/>
    <property type="match status" value="1"/>
</dbReference>
<dbReference type="GO" id="GO:0005634">
    <property type="term" value="C:nucleus"/>
    <property type="evidence" value="ECO:0007669"/>
    <property type="project" value="UniProtKB-SubCell"/>
</dbReference>
<reference evidence="8 9" key="1">
    <citation type="submission" date="2016-03" db="EMBL/GenBank/DDBJ databases">
        <title>Comparative genomics of Pseudogymnoascus destructans, the fungus causing white-nose syndrome of bats.</title>
        <authorList>
            <person name="Palmer J.M."/>
            <person name="Drees K.P."/>
            <person name="Foster J.T."/>
            <person name="Lindner D.L."/>
        </authorList>
    </citation>
    <scope>NUCLEOTIDE SEQUENCE [LARGE SCALE GENOMIC DNA]</scope>
    <source>
        <strain evidence="8 9">UAMH 10579</strain>
    </source>
</reference>
<dbReference type="OrthoDB" id="5778525at2759"/>
<keyword evidence="9" id="KW-1185">Reference proteome</keyword>
<keyword evidence="5" id="KW-0539">Nucleus</keyword>
<feature type="compositionally biased region" description="Basic and acidic residues" evidence="6">
    <location>
        <begin position="398"/>
        <end position="417"/>
    </location>
</feature>
<dbReference type="RefSeq" id="XP_018125989.1">
    <property type="nucleotide sequence ID" value="XM_018278911.2"/>
</dbReference>
<dbReference type="STRING" id="342668.A0A1B8G8U8"/>
<feature type="compositionally biased region" description="Basic and acidic residues" evidence="6">
    <location>
        <begin position="297"/>
        <end position="320"/>
    </location>
</feature>
<dbReference type="Pfam" id="PF00010">
    <property type="entry name" value="HLH"/>
    <property type="match status" value="1"/>
</dbReference>
<reference evidence="9" key="2">
    <citation type="journal article" date="2018" name="Nat. Commun.">
        <title>Extreme sensitivity to ultraviolet light in the fungal pathogen causing white-nose syndrome of bats.</title>
        <authorList>
            <person name="Palmer J.M."/>
            <person name="Drees K.P."/>
            <person name="Foster J.T."/>
            <person name="Lindner D.L."/>
        </authorList>
    </citation>
    <scope>NUCLEOTIDE SEQUENCE [LARGE SCALE GENOMIC DNA]</scope>
    <source>
        <strain evidence="9">UAMH 10579</strain>
    </source>
</reference>
<organism evidence="8 9">
    <name type="scientific">Pseudogymnoascus verrucosus</name>
    <dbReference type="NCBI Taxonomy" id="342668"/>
    <lineage>
        <taxon>Eukaryota</taxon>
        <taxon>Fungi</taxon>
        <taxon>Dikarya</taxon>
        <taxon>Ascomycota</taxon>
        <taxon>Pezizomycotina</taxon>
        <taxon>Leotiomycetes</taxon>
        <taxon>Thelebolales</taxon>
        <taxon>Thelebolaceae</taxon>
        <taxon>Pseudogymnoascus</taxon>
    </lineage>
</organism>
<dbReference type="SUPFAM" id="SSF47459">
    <property type="entry name" value="HLH, helix-loop-helix DNA-binding domain"/>
    <property type="match status" value="1"/>
</dbReference>
<protein>
    <recommendedName>
        <fullName evidence="7">BHLH domain-containing protein</fullName>
    </recommendedName>
</protein>
<dbReference type="InterPro" id="IPR011598">
    <property type="entry name" value="bHLH_dom"/>
</dbReference>
<dbReference type="Gene3D" id="4.10.280.10">
    <property type="entry name" value="Helix-loop-helix DNA-binding domain"/>
    <property type="match status" value="1"/>
</dbReference>
<dbReference type="InterPro" id="IPR052207">
    <property type="entry name" value="Max-like/E-box_TFs"/>
</dbReference>
<dbReference type="GeneID" id="28842884"/>
<evidence type="ECO:0000256" key="5">
    <source>
        <dbReference type="ARBA" id="ARBA00023242"/>
    </source>
</evidence>
<proteinExistence type="predicted"/>
<dbReference type="InterPro" id="IPR036638">
    <property type="entry name" value="HLH_DNA-bd_sf"/>
</dbReference>
<accession>A0A1B8G8U8</accession>
<dbReference type="SMART" id="SM00353">
    <property type="entry name" value="HLH"/>
    <property type="match status" value="1"/>
</dbReference>
<feature type="domain" description="BHLH" evidence="7">
    <location>
        <begin position="407"/>
        <end position="458"/>
    </location>
</feature>
<dbReference type="Proteomes" id="UP000091956">
    <property type="component" value="Unassembled WGS sequence"/>
</dbReference>
<evidence type="ECO:0000256" key="2">
    <source>
        <dbReference type="ARBA" id="ARBA00023015"/>
    </source>
</evidence>
<evidence type="ECO:0000256" key="6">
    <source>
        <dbReference type="SAM" id="MobiDB-lite"/>
    </source>
</evidence>
<dbReference type="GO" id="GO:0046983">
    <property type="term" value="F:protein dimerization activity"/>
    <property type="evidence" value="ECO:0007669"/>
    <property type="project" value="InterPro"/>
</dbReference>
<evidence type="ECO:0000256" key="3">
    <source>
        <dbReference type="ARBA" id="ARBA00023125"/>
    </source>
</evidence>
<evidence type="ECO:0000256" key="4">
    <source>
        <dbReference type="ARBA" id="ARBA00023163"/>
    </source>
</evidence>
<feature type="compositionally biased region" description="Polar residues" evidence="6">
    <location>
        <begin position="365"/>
        <end position="375"/>
    </location>
</feature>
<sequence>MLAVQRPMSKLPHHMLFGYSVDSSNSLYRLPSPPPLAPGPSLLDDTDTRFLDSFFDGVSSDQYLINDPNDAWNYDWQDLPPDFLGTTSSFGPQMEPVTNDVQHLTFPEFRNSLGFLPEQLSPSEDMISALRNGNNNHNNHQNNNHQPPHQNTHLNGHHSNAFMAPASRTEHMSPPFNTHGNGMIKPEQQQQQAPAPTQRKMSNRPEDYIRHASMSEAMYAPAPTSYAPHALNKKKVEIKWGSDSGFNTGRRFVAPPNTITLDEIDENIISTLECLQPGSNVSTRASSPTGSRIPQAGERRLEMISEGAPRDDVNEDGSERPKKRKKNKGKEGVYESDALELAQSQSQSQTPNTKIPRKRRPKSFGTPTGSDTPNRASPPLHKRLKPTTGGASLATPKMARENLTEDQKRENHIKSEQKRRTLIKEGFEDLNELVPELRGGGFSKSAVLIMAADWLEELVRRNEGLRGMVAELEARGGM</sequence>
<dbReference type="PANTHER" id="PTHR15741">
    <property type="entry name" value="BASIC HELIX-LOOP-HELIX ZIP TRANSCRIPTION FACTOR"/>
    <property type="match status" value="1"/>
</dbReference>
<comment type="subcellular location">
    <subcellularLocation>
        <location evidence="1">Nucleus</location>
    </subcellularLocation>
</comment>
<dbReference type="AlphaFoldDB" id="A0A1B8G8U8"/>
<evidence type="ECO:0000313" key="8">
    <source>
        <dbReference type="EMBL" id="OBT92256.1"/>
    </source>
</evidence>
<feature type="compositionally biased region" description="Low complexity" evidence="6">
    <location>
        <begin position="188"/>
        <end position="198"/>
    </location>
</feature>
<evidence type="ECO:0000259" key="7">
    <source>
        <dbReference type="PROSITE" id="PS50888"/>
    </source>
</evidence>
<name>A0A1B8G8U8_9PEZI</name>
<keyword evidence="3" id="KW-0238">DNA-binding</keyword>
<feature type="compositionally biased region" description="Low complexity" evidence="6">
    <location>
        <begin position="134"/>
        <end position="151"/>
    </location>
</feature>
<dbReference type="GO" id="GO:0000981">
    <property type="term" value="F:DNA-binding transcription factor activity, RNA polymerase II-specific"/>
    <property type="evidence" value="ECO:0007669"/>
    <property type="project" value="TreeGrafter"/>
</dbReference>
<dbReference type="CDD" id="cd11404">
    <property type="entry name" value="bHLHzip_Mlx_like"/>
    <property type="match status" value="1"/>
</dbReference>
<gene>
    <name evidence="8" type="ORF">VE01_09498</name>
</gene>
<dbReference type="GO" id="GO:0000978">
    <property type="term" value="F:RNA polymerase II cis-regulatory region sequence-specific DNA binding"/>
    <property type="evidence" value="ECO:0007669"/>
    <property type="project" value="TreeGrafter"/>
</dbReference>
<feature type="region of interest" description="Disordered" evidence="6">
    <location>
        <begin position="131"/>
        <end position="159"/>
    </location>
</feature>
<feature type="region of interest" description="Disordered" evidence="6">
    <location>
        <begin position="278"/>
        <end position="417"/>
    </location>
</feature>
<keyword evidence="4" id="KW-0804">Transcription</keyword>